<proteinExistence type="predicted"/>
<keyword evidence="3" id="KW-1185">Reference proteome</keyword>
<name>C9S7K4_VERA1</name>
<feature type="compositionally biased region" description="Low complexity" evidence="1">
    <location>
        <begin position="41"/>
        <end position="50"/>
    </location>
</feature>
<feature type="compositionally biased region" description="Basic and acidic residues" evidence="1">
    <location>
        <begin position="22"/>
        <end position="38"/>
    </location>
</feature>
<evidence type="ECO:0000313" key="2">
    <source>
        <dbReference type="EMBL" id="EEY14765.1"/>
    </source>
</evidence>
<dbReference type="KEGG" id="val:VDBG_00874"/>
<dbReference type="AlphaFoldDB" id="C9S7K4"/>
<dbReference type="eggNOG" id="ENOG502R7T3">
    <property type="taxonomic scope" value="Eukaryota"/>
</dbReference>
<protein>
    <submittedName>
        <fullName evidence="2">Predicted protein</fullName>
    </submittedName>
</protein>
<evidence type="ECO:0000256" key="1">
    <source>
        <dbReference type="SAM" id="MobiDB-lite"/>
    </source>
</evidence>
<accession>C9S7K4</accession>
<reference evidence="3" key="1">
    <citation type="journal article" date="2011" name="PLoS Pathog.">
        <title>Comparative genomics yields insights into niche adaptation of plant vascular wilt pathogens.</title>
        <authorList>
            <person name="Klosterman S.J."/>
            <person name="Subbarao K.V."/>
            <person name="Kang S."/>
            <person name="Veronese P."/>
            <person name="Gold S.E."/>
            <person name="Thomma B.P.H.J."/>
            <person name="Chen Z."/>
            <person name="Henrissat B."/>
            <person name="Lee Y.-H."/>
            <person name="Park J."/>
            <person name="Garcia-Pedrajas M.D."/>
            <person name="Barbara D.J."/>
            <person name="Anchieta A."/>
            <person name="de Jonge R."/>
            <person name="Santhanam P."/>
            <person name="Maruthachalam K."/>
            <person name="Atallah Z."/>
            <person name="Amyotte S.G."/>
            <person name="Paz Z."/>
            <person name="Inderbitzin P."/>
            <person name="Hayes R.J."/>
            <person name="Heiman D.I."/>
            <person name="Young S."/>
            <person name="Zeng Q."/>
            <person name="Engels R."/>
            <person name="Galagan J."/>
            <person name="Cuomo C.A."/>
            <person name="Dobinson K.F."/>
            <person name="Ma L.-J."/>
        </authorList>
    </citation>
    <scope>NUCLEOTIDE SEQUENCE [LARGE SCALE GENOMIC DNA]</scope>
    <source>
        <strain evidence="3">VaMs.102 / ATCC MYA-4576 / FGSC 10136</strain>
    </source>
</reference>
<dbReference type="GeneID" id="9530768"/>
<feature type="region of interest" description="Disordered" evidence="1">
    <location>
        <begin position="1"/>
        <end position="117"/>
    </location>
</feature>
<dbReference type="HOGENOM" id="CLU_057758_0_0_1"/>
<sequence>MAGRKDDGGVLKKAVSQKRKVRFEDDIREDTPRSDSKRLKSSSSSSLSSKPNPPPLSKPDQLAAETAPLVEPRAASPAPEAPADLTPAEQRRRAEQERRDAANEQKSPVLPTPRAVREAHIKKEYAPDDRDTAELAAGMLNLVSLAARMSALPPGDAGRYSALGYIIKRLDHLDLDGVDARVTDLTPAQAAAAERDVHTRLQEAQAQQRKLFNTKNTKKYAAGLRRFVADPPAYQREVAARCGRIFIHDSYARAFVKWLRQLDVRRVSSVGKPGSDQSRARTPFGPLRPWTGAAARFTGLDGGAGGRRERRTWRTRGFQEAQSAASASCSIRRTRKKYAAGLRRFVADPPAYQREVAARCGRIFIHDSYARAFVKWLRQLDRAARLECRYFHAVNWRRGR</sequence>
<evidence type="ECO:0000313" key="3">
    <source>
        <dbReference type="Proteomes" id="UP000008698"/>
    </source>
</evidence>
<gene>
    <name evidence="2" type="ORF">VDBG_00874</name>
</gene>
<dbReference type="Proteomes" id="UP000008698">
    <property type="component" value="Unassembled WGS sequence"/>
</dbReference>
<dbReference type="EMBL" id="DS985214">
    <property type="protein sequence ID" value="EEY14765.1"/>
    <property type="molecule type" value="Genomic_DNA"/>
</dbReference>
<dbReference type="OrthoDB" id="4842836at2759"/>
<feature type="compositionally biased region" description="Low complexity" evidence="1">
    <location>
        <begin position="71"/>
        <end position="83"/>
    </location>
</feature>
<feature type="compositionally biased region" description="Basic and acidic residues" evidence="1">
    <location>
        <begin position="89"/>
        <end position="103"/>
    </location>
</feature>
<feature type="compositionally biased region" description="Basic and acidic residues" evidence="1">
    <location>
        <begin position="1"/>
        <end position="10"/>
    </location>
</feature>
<dbReference type="OMA" id="CGRIFIH"/>
<dbReference type="RefSeq" id="XP_003009191.1">
    <property type="nucleotide sequence ID" value="XM_003009145.1"/>
</dbReference>
<organism evidence="3">
    <name type="scientific">Verticillium alfalfae (strain VaMs.102 / ATCC MYA-4576 / FGSC 10136)</name>
    <name type="common">Verticillium wilt of alfalfa</name>
    <name type="synonym">Verticillium albo-atrum</name>
    <dbReference type="NCBI Taxonomy" id="526221"/>
    <lineage>
        <taxon>Eukaryota</taxon>
        <taxon>Fungi</taxon>
        <taxon>Dikarya</taxon>
        <taxon>Ascomycota</taxon>
        <taxon>Pezizomycotina</taxon>
        <taxon>Sordariomycetes</taxon>
        <taxon>Hypocreomycetidae</taxon>
        <taxon>Glomerellales</taxon>
        <taxon>Plectosphaerellaceae</taxon>
        <taxon>Verticillium</taxon>
    </lineage>
</organism>